<name>A0ACC1TGN3_9AGAR</name>
<dbReference type="Proteomes" id="UP001163835">
    <property type="component" value="Unassembled WGS sequence"/>
</dbReference>
<evidence type="ECO:0000313" key="2">
    <source>
        <dbReference type="Proteomes" id="UP001163835"/>
    </source>
</evidence>
<reference evidence="1" key="1">
    <citation type="submission" date="2022-09" db="EMBL/GenBank/DDBJ databases">
        <title>A Global Phylogenomic Analysis of the Shiitake Genus Lentinula.</title>
        <authorList>
            <consortium name="DOE Joint Genome Institute"/>
            <person name="Sierra-Patev S."/>
            <person name="Min B."/>
            <person name="Naranjo-Ortiz M."/>
            <person name="Looney B."/>
            <person name="Konkel Z."/>
            <person name="Slot J.C."/>
            <person name="Sakamoto Y."/>
            <person name="Steenwyk J.L."/>
            <person name="Rokas A."/>
            <person name="Carro J."/>
            <person name="Camarero S."/>
            <person name="Ferreira P."/>
            <person name="Molpeceres G."/>
            <person name="Ruiz-Duenas F.J."/>
            <person name="Serrano A."/>
            <person name="Henrissat B."/>
            <person name="Drula E."/>
            <person name="Hughes K.W."/>
            <person name="Mata J.L."/>
            <person name="Ishikawa N.K."/>
            <person name="Vargas-Isla R."/>
            <person name="Ushijima S."/>
            <person name="Smith C.A."/>
            <person name="Ahrendt S."/>
            <person name="Andreopoulos W."/>
            <person name="He G."/>
            <person name="Labutti K."/>
            <person name="Lipzen A."/>
            <person name="Ng V."/>
            <person name="Riley R."/>
            <person name="Sandor L."/>
            <person name="Barry K."/>
            <person name="Martinez A.T."/>
            <person name="Xiao Y."/>
            <person name="Gibbons J.G."/>
            <person name="Terashima K."/>
            <person name="Grigoriev I.V."/>
            <person name="Hibbett D.S."/>
        </authorList>
    </citation>
    <scope>NUCLEOTIDE SEQUENCE</scope>
    <source>
        <strain evidence="1">TMI1499</strain>
    </source>
</reference>
<organism evidence="1 2">
    <name type="scientific">Lentinula aff. lateritia</name>
    <dbReference type="NCBI Taxonomy" id="2804960"/>
    <lineage>
        <taxon>Eukaryota</taxon>
        <taxon>Fungi</taxon>
        <taxon>Dikarya</taxon>
        <taxon>Basidiomycota</taxon>
        <taxon>Agaricomycotina</taxon>
        <taxon>Agaricomycetes</taxon>
        <taxon>Agaricomycetidae</taxon>
        <taxon>Agaricales</taxon>
        <taxon>Marasmiineae</taxon>
        <taxon>Omphalotaceae</taxon>
        <taxon>Lentinula</taxon>
    </lineage>
</organism>
<proteinExistence type="predicted"/>
<gene>
    <name evidence="1" type="ORF">F5876DRAFT_54065</name>
</gene>
<comment type="caution">
    <text evidence="1">The sequence shown here is derived from an EMBL/GenBank/DDBJ whole genome shotgun (WGS) entry which is preliminary data.</text>
</comment>
<protein>
    <submittedName>
        <fullName evidence="1">Uncharacterized protein</fullName>
    </submittedName>
</protein>
<keyword evidence="2" id="KW-1185">Reference proteome</keyword>
<dbReference type="EMBL" id="MU796680">
    <property type="protein sequence ID" value="KAJ3803837.1"/>
    <property type="molecule type" value="Genomic_DNA"/>
</dbReference>
<accession>A0ACC1TGN3</accession>
<evidence type="ECO:0000313" key="1">
    <source>
        <dbReference type="EMBL" id="KAJ3803837.1"/>
    </source>
</evidence>
<sequence length="158" mass="18283">MRETLGGRKNYQLFIRPGVSDARLEEYKQNPQTHGPKIRNTFIDKRGLTTQHLLEQPWNQQVTYIMAKNAEGIVKSCKDQRFGDTVDWPALFSERIYRVYLDVIKGRPMTIDGAGTKEDSQRIQDRLVDSHLSRIKNNGETNSRHSVCVLKDMSVQDF</sequence>